<evidence type="ECO:0000313" key="8">
    <source>
        <dbReference type="Proteomes" id="UP000249898"/>
    </source>
</evidence>
<dbReference type="Proteomes" id="UP000509371">
    <property type="component" value="Chromosome"/>
</dbReference>
<dbReference type="EMBL" id="CP054301">
    <property type="protein sequence ID" value="QKK81589.1"/>
    <property type="molecule type" value="Genomic_DNA"/>
</dbReference>
<accession>A0A2Z4PWF9</accession>
<gene>
    <name evidence="6" type="ORF">A8139_19105</name>
    <name evidence="7" type="ORF">MP3633_2862</name>
</gene>
<dbReference type="CDD" id="cd05466">
    <property type="entry name" value="PBP2_LTTR_substrate"/>
    <property type="match status" value="1"/>
</dbReference>
<sequence length="290" mass="32592">MINPLWLRSFCTLVDVSHFTRTAEQLNMTQSGVSQHVRKLEEQLGRPLLIRHGKQFTLTDAGERLYQEGRIVLSGLAELEKHVGDDPAFEGLVRVVSPGSVGLKLYQQLLLLQKKHPKLVIDYRFAPNREVERLISEHKVDIGFMTSSSMMNEVHIQPIGEEELLLVTPHTVQSPSWAQLQALGFIDHPDGAYHAGLLLGANYPEFEEGQTFERSGFCNQISLILEPVAMGLGFTVLPRHAIAAFNKPYSICVNQLPKSVTETLYLGVHRNKLLPSRVHTVLDEAKRCLK</sequence>
<comment type="similarity">
    <text evidence="1">Belongs to the LysR transcriptional regulatory family.</text>
</comment>
<keyword evidence="4" id="KW-0804">Transcription</keyword>
<dbReference type="EMBL" id="CP016181">
    <property type="protein sequence ID" value="AWY01833.1"/>
    <property type="molecule type" value="Genomic_DNA"/>
</dbReference>
<feature type="domain" description="HTH lysR-type" evidence="5">
    <location>
        <begin position="2"/>
        <end position="59"/>
    </location>
</feature>
<evidence type="ECO:0000313" key="9">
    <source>
        <dbReference type="Proteomes" id="UP000509371"/>
    </source>
</evidence>
<dbReference type="InterPro" id="IPR036388">
    <property type="entry name" value="WH-like_DNA-bd_sf"/>
</dbReference>
<dbReference type="FunFam" id="1.10.10.10:FF:000001">
    <property type="entry name" value="LysR family transcriptional regulator"/>
    <property type="match status" value="1"/>
</dbReference>
<dbReference type="Pfam" id="PF00126">
    <property type="entry name" value="HTH_1"/>
    <property type="match status" value="1"/>
</dbReference>
<name>A0A2Z4PWF9_9GAMM</name>
<dbReference type="PANTHER" id="PTHR30126:SF99">
    <property type="entry name" value="TRANSCRIPTIONAL REGULATOR LYSR FAMILY"/>
    <property type="match status" value="1"/>
</dbReference>
<evidence type="ECO:0000313" key="7">
    <source>
        <dbReference type="EMBL" id="QKK81589.1"/>
    </source>
</evidence>
<evidence type="ECO:0000259" key="5">
    <source>
        <dbReference type="PROSITE" id="PS50931"/>
    </source>
</evidence>
<evidence type="ECO:0000256" key="4">
    <source>
        <dbReference type="ARBA" id="ARBA00023163"/>
    </source>
</evidence>
<evidence type="ECO:0000256" key="3">
    <source>
        <dbReference type="ARBA" id="ARBA00023125"/>
    </source>
</evidence>
<dbReference type="Proteomes" id="UP000249898">
    <property type="component" value="Chromosome"/>
</dbReference>
<dbReference type="InterPro" id="IPR000847">
    <property type="entry name" value="LysR_HTH_N"/>
</dbReference>
<organism evidence="6 8">
    <name type="scientific">Marinomonas primoryensis</name>
    <dbReference type="NCBI Taxonomy" id="178399"/>
    <lineage>
        <taxon>Bacteria</taxon>
        <taxon>Pseudomonadati</taxon>
        <taxon>Pseudomonadota</taxon>
        <taxon>Gammaproteobacteria</taxon>
        <taxon>Oceanospirillales</taxon>
        <taxon>Oceanospirillaceae</taxon>
        <taxon>Marinomonas</taxon>
    </lineage>
</organism>
<dbReference type="Pfam" id="PF03466">
    <property type="entry name" value="LysR_substrate"/>
    <property type="match status" value="1"/>
</dbReference>
<dbReference type="RefSeq" id="WP_112140662.1">
    <property type="nucleotide sequence ID" value="NZ_BAAAEF010000028.1"/>
</dbReference>
<dbReference type="AlphaFoldDB" id="A0A2Z4PWF9"/>
<dbReference type="OrthoDB" id="5289754at2"/>
<dbReference type="SUPFAM" id="SSF53850">
    <property type="entry name" value="Periplasmic binding protein-like II"/>
    <property type="match status" value="1"/>
</dbReference>
<dbReference type="InterPro" id="IPR036390">
    <property type="entry name" value="WH_DNA-bd_sf"/>
</dbReference>
<dbReference type="PRINTS" id="PR00039">
    <property type="entry name" value="HTHLYSR"/>
</dbReference>
<keyword evidence="3" id="KW-0238">DNA-binding</keyword>
<dbReference type="PROSITE" id="PS50931">
    <property type="entry name" value="HTH_LYSR"/>
    <property type="match status" value="1"/>
</dbReference>
<reference evidence="7 9" key="2">
    <citation type="submission" date="2020-06" db="EMBL/GenBank/DDBJ databases">
        <authorList>
            <person name="Voronona O.L."/>
            <person name="Aksenova E.I."/>
            <person name="Kunda M.S."/>
            <person name="Semenov A.N."/>
            <person name="Ryzhova N."/>
        </authorList>
    </citation>
    <scope>NUCLEOTIDE SEQUENCE [LARGE SCALE GENOMIC DNA]</scope>
    <source>
        <strain evidence="7 9">MPKMM3633</strain>
    </source>
</reference>
<dbReference type="GO" id="GO:0000976">
    <property type="term" value="F:transcription cis-regulatory region binding"/>
    <property type="evidence" value="ECO:0007669"/>
    <property type="project" value="TreeGrafter"/>
</dbReference>
<keyword evidence="2" id="KW-0805">Transcription regulation</keyword>
<dbReference type="SUPFAM" id="SSF46785">
    <property type="entry name" value="Winged helix' DNA-binding domain"/>
    <property type="match status" value="1"/>
</dbReference>
<dbReference type="GO" id="GO:0003700">
    <property type="term" value="F:DNA-binding transcription factor activity"/>
    <property type="evidence" value="ECO:0007669"/>
    <property type="project" value="InterPro"/>
</dbReference>
<dbReference type="Gene3D" id="3.40.190.10">
    <property type="entry name" value="Periplasmic binding protein-like II"/>
    <property type="match status" value="2"/>
</dbReference>
<dbReference type="PANTHER" id="PTHR30126">
    <property type="entry name" value="HTH-TYPE TRANSCRIPTIONAL REGULATOR"/>
    <property type="match status" value="1"/>
</dbReference>
<reference evidence="6 8" key="1">
    <citation type="submission" date="2016-06" db="EMBL/GenBank/DDBJ databases">
        <title>The sequenced genome of the ice-adhering bacterium Marinomonas primoryensis, from Antarctica.</title>
        <authorList>
            <person name="Graham L."/>
            <person name="Vance T.D.R."/>
            <person name="Davies P.L."/>
        </authorList>
    </citation>
    <scope>NUCLEOTIDE SEQUENCE [LARGE SCALE GENOMIC DNA]</scope>
    <source>
        <strain evidence="6 8">AceL</strain>
    </source>
</reference>
<dbReference type="KEGG" id="mpri:MP3633_2862"/>
<evidence type="ECO:0000313" key="6">
    <source>
        <dbReference type="EMBL" id="AWY01833.1"/>
    </source>
</evidence>
<protein>
    <submittedName>
        <fullName evidence="6">LysR family transcriptional regulator</fullName>
    </submittedName>
</protein>
<evidence type="ECO:0000256" key="1">
    <source>
        <dbReference type="ARBA" id="ARBA00009437"/>
    </source>
</evidence>
<evidence type="ECO:0000256" key="2">
    <source>
        <dbReference type="ARBA" id="ARBA00023015"/>
    </source>
</evidence>
<dbReference type="Gene3D" id="1.10.10.10">
    <property type="entry name" value="Winged helix-like DNA-binding domain superfamily/Winged helix DNA-binding domain"/>
    <property type="match status" value="1"/>
</dbReference>
<proteinExistence type="inferred from homology"/>
<dbReference type="InterPro" id="IPR005119">
    <property type="entry name" value="LysR_subst-bd"/>
</dbReference>